<keyword evidence="8" id="KW-0675">Receptor</keyword>
<dbReference type="InterPro" id="IPR046956">
    <property type="entry name" value="RLP23-like"/>
</dbReference>
<proteinExistence type="predicted"/>
<dbReference type="Gene3D" id="3.80.10.10">
    <property type="entry name" value="Ribonuclease Inhibitor"/>
    <property type="match status" value="1"/>
</dbReference>
<evidence type="ECO:0000256" key="8">
    <source>
        <dbReference type="ARBA" id="ARBA00023170"/>
    </source>
</evidence>
<sequence>MKKNLLLCISFCLKMTYSFFVLLFLYLLFMSTFGVCRATLCIGSERETLLKLKHNLIDPSNRLSSWNASLNPNCCQWDGVVCNNITSHVAELHLSTPFPLYDESLLGEEGYKQVYDEAREEYSKRAFSGEINPCLVDLKHLNYLDFSGNLFRRKPFPSFIATITSLTHLNLSNV</sequence>
<dbReference type="Proteomes" id="UP001374535">
    <property type="component" value="Chromosome 4"/>
</dbReference>
<dbReference type="PANTHER" id="PTHR48063">
    <property type="entry name" value="LRR RECEPTOR-LIKE KINASE"/>
    <property type="match status" value="1"/>
</dbReference>
<evidence type="ECO:0000256" key="7">
    <source>
        <dbReference type="ARBA" id="ARBA00023136"/>
    </source>
</evidence>
<evidence type="ECO:0000256" key="2">
    <source>
        <dbReference type="ARBA" id="ARBA00022614"/>
    </source>
</evidence>
<evidence type="ECO:0000313" key="11">
    <source>
        <dbReference type="EMBL" id="WVZ15954.1"/>
    </source>
</evidence>
<comment type="subcellular location">
    <subcellularLocation>
        <location evidence="1">Membrane</location>
        <topology evidence="1">Single-pass type I membrane protein</topology>
    </subcellularLocation>
</comment>
<dbReference type="Pfam" id="PF08263">
    <property type="entry name" value="LRRNT_2"/>
    <property type="match status" value="1"/>
</dbReference>
<evidence type="ECO:0000256" key="9">
    <source>
        <dbReference type="ARBA" id="ARBA00023180"/>
    </source>
</evidence>
<keyword evidence="7" id="KW-0472">Membrane</keyword>
<keyword evidence="4" id="KW-0732">Signal</keyword>
<dbReference type="SUPFAM" id="SSF52058">
    <property type="entry name" value="L domain-like"/>
    <property type="match status" value="1"/>
</dbReference>
<keyword evidence="12" id="KW-1185">Reference proteome</keyword>
<keyword evidence="6" id="KW-1133">Transmembrane helix</keyword>
<dbReference type="GO" id="GO:0016020">
    <property type="term" value="C:membrane"/>
    <property type="evidence" value="ECO:0007669"/>
    <property type="project" value="UniProtKB-SubCell"/>
</dbReference>
<gene>
    <name evidence="11" type="ORF">V8G54_013520</name>
</gene>
<evidence type="ECO:0000256" key="4">
    <source>
        <dbReference type="ARBA" id="ARBA00022729"/>
    </source>
</evidence>
<organism evidence="11 12">
    <name type="scientific">Vigna mungo</name>
    <name type="common">Black gram</name>
    <name type="synonym">Phaseolus mungo</name>
    <dbReference type="NCBI Taxonomy" id="3915"/>
    <lineage>
        <taxon>Eukaryota</taxon>
        <taxon>Viridiplantae</taxon>
        <taxon>Streptophyta</taxon>
        <taxon>Embryophyta</taxon>
        <taxon>Tracheophyta</taxon>
        <taxon>Spermatophyta</taxon>
        <taxon>Magnoliopsida</taxon>
        <taxon>eudicotyledons</taxon>
        <taxon>Gunneridae</taxon>
        <taxon>Pentapetalae</taxon>
        <taxon>rosids</taxon>
        <taxon>fabids</taxon>
        <taxon>Fabales</taxon>
        <taxon>Fabaceae</taxon>
        <taxon>Papilionoideae</taxon>
        <taxon>50 kb inversion clade</taxon>
        <taxon>NPAAA clade</taxon>
        <taxon>indigoferoid/millettioid clade</taxon>
        <taxon>Phaseoleae</taxon>
        <taxon>Vigna</taxon>
    </lineage>
</organism>
<dbReference type="PANTHER" id="PTHR48063:SF63">
    <property type="entry name" value="LEUCINE-RICH RECEPTOR-LIKE KINASE FAMILY PROTEIN"/>
    <property type="match status" value="1"/>
</dbReference>
<evidence type="ECO:0000256" key="6">
    <source>
        <dbReference type="ARBA" id="ARBA00022989"/>
    </source>
</evidence>
<evidence type="ECO:0000256" key="3">
    <source>
        <dbReference type="ARBA" id="ARBA00022692"/>
    </source>
</evidence>
<keyword evidence="3" id="KW-0812">Transmembrane</keyword>
<evidence type="ECO:0000259" key="10">
    <source>
        <dbReference type="Pfam" id="PF08263"/>
    </source>
</evidence>
<dbReference type="EMBL" id="CP144697">
    <property type="protein sequence ID" value="WVZ15954.1"/>
    <property type="molecule type" value="Genomic_DNA"/>
</dbReference>
<evidence type="ECO:0000256" key="1">
    <source>
        <dbReference type="ARBA" id="ARBA00004479"/>
    </source>
</evidence>
<protein>
    <recommendedName>
        <fullName evidence="10">Leucine-rich repeat-containing N-terminal plant-type domain-containing protein</fullName>
    </recommendedName>
</protein>
<keyword evidence="2" id="KW-0433">Leucine-rich repeat</keyword>
<keyword evidence="9" id="KW-0325">Glycoprotein</keyword>
<feature type="non-terminal residue" evidence="11">
    <location>
        <position position="174"/>
    </location>
</feature>
<evidence type="ECO:0000313" key="12">
    <source>
        <dbReference type="Proteomes" id="UP001374535"/>
    </source>
</evidence>
<accession>A0AAQ3S1L8</accession>
<dbReference type="InterPro" id="IPR013210">
    <property type="entry name" value="LRR_N_plant-typ"/>
</dbReference>
<dbReference type="InterPro" id="IPR032675">
    <property type="entry name" value="LRR_dom_sf"/>
</dbReference>
<evidence type="ECO:0000256" key="5">
    <source>
        <dbReference type="ARBA" id="ARBA00022737"/>
    </source>
</evidence>
<name>A0AAQ3S1L8_VIGMU</name>
<keyword evidence="5" id="KW-0677">Repeat</keyword>
<reference evidence="11 12" key="1">
    <citation type="journal article" date="2023" name="Life. Sci Alliance">
        <title>Evolutionary insights into 3D genome organization and epigenetic landscape of Vigna mungo.</title>
        <authorList>
            <person name="Junaid A."/>
            <person name="Singh B."/>
            <person name="Bhatia S."/>
        </authorList>
    </citation>
    <scope>NUCLEOTIDE SEQUENCE [LARGE SCALE GENOMIC DNA]</scope>
    <source>
        <strain evidence="11">Urdbean</strain>
    </source>
</reference>
<feature type="domain" description="Leucine-rich repeat-containing N-terminal plant-type" evidence="10">
    <location>
        <begin position="44"/>
        <end position="83"/>
    </location>
</feature>
<dbReference type="AlphaFoldDB" id="A0AAQ3S1L8"/>